<feature type="binding site" evidence="10">
    <location>
        <position position="94"/>
    </location>
    <ligand>
        <name>Mg(2+)</name>
        <dbReference type="ChEBI" id="CHEBI:18420"/>
        <label>1</label>
        <note>catalytic</note>
    </ligand>
</feature>
<dbReference type="Gene3D" id="3.40.190.80">
    <property type="match status" value="1"/>
</dbReference>
<feature type="binding site" evidence="9">
    <location>
        <position position="96"/>
    </location>
    <ligand>
        <name>Mg(2+)</name>
        <dbReference type="ChEBI" id="CHEBI:18420"/>
        <label>1</label>
    </ligand>
</feature>
<feature type="binding site" evidence="9">
    <location>
        <position position="94"/>
    </location>
    <ligand>
        <name>Mg(2+)</name>
        <dbReference type="ChEBI" id="CHEBI:18420"/>
        <label>2</label>
    </ligand>
</feature>
<comment type="catalytic activity">
    <reaction evidence="1 9">
        <text>adenosine 3',5'-bisphosphate + H2O = AMP + phosphate</text>
        <dbReference type="Rhea" id="RHEA:10040"/>
        <dbReference type="ChEBI" id="CHEBI:15377"/>
        <dbReference type="ChEBI" id="CHEBI:43474"/>
        <dbReference type="ChEBI" id="CHEBI:58343"/>
        <dbReference type="ChEBI" id="CHEBI:456215"/>
        <dbReference type="EC" id="3.1.3.7"/>
    </reaction>
</comment>
<dbReference type="FunFam" id="3.40.190.80:FF:000005">
    <property type="entry name" value="3'(2'),5'-bisphosphate nucleotidase CysQ"/>
    <property type="match status" value="1"/>
</dbReference>
<dbReference type="GO" id="GO:0046854">
    <property type="term" value="P:phosphatidylinositol phosphate biosynthetic process"/>
    <property type="evidence" value="ECO:0007669"/>
    <property type="project" value="InterPro"/>
</dbReference>
<evidence type="ECO:0000256" key="3">
    <source>
        <dbReference type="ARBA" id="ARBA00022475"/>
    </source>
</evidence>
<dbReference type="EMBL" id="CP011367">
    <property type="protein sequence ID" value="AKJ94002.1"/>
    <property type="molecule type" value="Genomic_DNA"/>
</dbReference>
<evidence type="ECO:0000256" key="6">
    <source>
        <dbReference type="ARBA" id="ARBA00022801"/>
    </source>
</evidence>
<feature type="binding site" evidence="10">
    <location>
        <position position="222"/>
    </location>
    <ligand>
        <name>Mg(2+)</name>
        <dbReference type="ChEBI" id="CHEBI:18420"/>
        <label>1</label>
        <note>catalytic</note>
    </ligand>
</feature>
<feature type="binding site" evidence="9">
    <location>
        <position position="74"/>
    </location>
    <ligand>
        <name>Mg(2+)</name>
        <dbReference type="ChEBI" id="CHEBI:18420"/>
        <label>1</label>
    </ligand>
</feature>
<keyword evidence="6 9" id="KW-0378">Hydrolase</keyword>
<dbReference type="InterPro" id="IPR006240">
    <property type="entry name" value="CysQ"/>
</dbReference>
<keyword evidence="7 9" id="KW-0460">Magnesium</keyword>
<dbReference type="HAMAP" id="MF_02095">
    <property type="entry name" value="CysQ"/>
    <property type="match status" value="1"/>
</dbReference>
<dbReference type="GO" id="GO:0050427">
    <property type="term" value="P:3'-phosphoadenosine 5'-phosphosulfate metabolic process"/>
    <property type="evidence" value="ECO:0007669"/>
    <property type="project" value="TreeGrafter"/>
</dbReference>
<dbReference type="PRINTS" id="PR00377">
    <property type="entry name" value="IMPHPHTASES"/>
</dbReference>
<feature type="binding site" evidence="10">
    <location>
        <position position="96"/>
    </location>
    <ligand>
        <name>Mg(2+)</name>
        <dbReference type="ChEBI" id="CHEBI:18420"/>
        <label>1</label>
        <note>catalytic</note>
    </ligand>
</feature>
<dbReference type="RefSeq" id="WP_024326870.1">
    <property type="nucleotide sequence ID" value="NZ_CP011367.1"/>
</dbReference>
<sequence length="277" mass="30535">MHAPPKDSALTALMHEVAALADLAGHAILELYETRFAVTEKADHSPLTEADLAAHRILANGLADIDPDWPVLSEEGQDVPFERRRQWQTYWLIDPLDGTREFVKRSGEFTVNVALIHNHEPVLGVVWCPVLKRLYAGHRDGVAIRRDEDQPPRDIAVARERIGTEHPLVAGSRSHGAERLKVVLERLGPHDLVSMGSSMKLCLVAEGAADIYPRLGPTSEWDTAAAHAVVKAAGGRVVDLNGEDLRYNTRESLLNPEFLVCAGNPDAWLRRLGLPDT</sequence>
<reference evidence="11 12" key="1">
    <citation type="submission" date="2015-04" db="EMBL/GenBank/DDBJ databases">
        <title>Complete Sequence for the Genome of the Thioalkalivibrio versutus D301.</title>
        <authorList>
            <person name="Mu T."/>
            <person name="Zhou J."/>
            <person name="Xu X."/>
        </authorList>
    </citation>
    <scope>NUCLEOTIDE SEQUENCE [LARGE SCALE GENOMIC DNA]</scope>
    <source>
        <strain evidence="11 12">D301</strain>
    </source>
</reference>
<evidence type="ECO:0000256" key="4">
    <source>
        <dbReference type="ARBA" id="ARBA00022519"/>
    </source>
</evidence>
<gene>
    <name evidence="9" type="primary">cysQ</name>
    <name evidence="11" type="ORF">TVD_00855</name>
</gene>
<feature type="binding site" evidence="9">
    <location>
        <position position="97"/>
    </location>
    <ligand>
        <name>Mg(2+)</name>
        <dbReference type="ChEBI" id="CHEBI:18420"/>
        <label>2</label>
    </ligand>
</feature>
<keyword evidence="5 9" id="KW-0479">Metal-binding</keyword>
<dbReference type="InterPro" id="IPR000760">
    <property type="entry name" value="Inositol_monophosphatase-like"/>
</dbReference>
<dbReference type="Pfam" id="PF00459">
    <property type="entry name" value="Inositol_P"/>
    <property type="match status" value="1"/>
</dbReference>
<keyword evidence="8 9" id="KW-0472">Membrane</keyword>
<evidence type="ECO:0000256" key="7">
    <source>
        <dbReference type="ARBA" id="ARBA00022842"/>
    </source>
</evidence>
<feature type="binding site" evidence="9">
    <location>
        <position position="222"/>
    </location>
    <ligand>
        <name>Mg(2+)</name>
        <dbReference type="ChEBI" id="CHEBI:18420"/>
        <label>2</label>
    </ligand>
</feature>
<feature type="binding site" evidence="10">
    <location>
        <position position="74"/>
    </location>
    <ligand>
        <name>Mg(2+)</name>
        <dbReference type="ChEBI" id="CHEBI:18420"/>
        <label>1</label>
        <note>catalytic</note>
    </ligand>
</feature>
<dbReference type="EC" id="3.1.3.7" evidence="9"/>
<dbReference type="InterPro" id="IPR020550">
    <property type="entry name" value="Inositol_monophosphatase_CS"/>
</dbReference>
<comment type="function">
    <text evidence="9">Converts adenosine-3',5'-bisphosphate (PAP) to AMP.</text>
</comment>
<dbReference type="KEGG" id="tvr:TVD_00855"/>
<dbReference type="Gene3D" id="3.30.540.10">
    <property type="entry name" value="Fructose-1,6-Bisphosphatase, subunit A, domain 1"/>
    <property type="match status" value="1"/>
</dbReference>
<feature type="binding site" evidence="9">
    <location>
        <position position="74"/>
    </location>
    <ligand>
        <name>substrate</name>
    </ligand>
</feature>
<dbReference type="STRING" id="106634.TVD_00855"/>
<feature type="binding site" evidence="9">
    <location>
        <position position="94"/>
    </location>
    <ligand>
        <name>Mg(2+)</name>
        <dbReference type="ChEBI" id="CHEBI:18420"/>
        <label>1</label>
    </ligand>
</feature>
<dbReference type="GO" id="GO:0000103">
    <property type="term" value="P:sulfate assimilation"/>
    <property type="evidence" value="ECO:0007669"/>
    <property type="project" value="TreeGrafter"/>
</dbReference>
<dbReference type="SUPFAM" id="SSF56655">
    <property type="entry name" value="Carbohydrate phosphatase"/>
    <property type="match status" value="1"/>
</dbReference>
<evidence type="ECO:0000256" key="2">
    <source>
        <dbReference type="ARBA" id="ARBA00005289"/>
    </source>
</evidence>
<comment type="subcellular location">
    <subcellularLocation>
        <location evidence="9">Cell inner membrane</location>
        <topology evidence="9">Peripheral membrane protein</topology>
        <orientation evidence="9">Cytoplasmic side</orientation>
    </subcellularLocation>
</comment>
<evidence type="ECO:0000256" key="5">
    <source>
        <dbReference type="ARBA" id="ARBA00022723"/>
    </source>
</evidence>
<dbReference type="CDD" id="cd01638">
    <property type="entry name" value="CysQ"/>
    <property type="match status" value="1"/>
</dbReference>
<name>A0A0G3G392_9GAMM</name>
<dbReference type="Proteomes" id="UP000064201">
    <property type="component" value="Chromosome"/>
</dbReference>
<dbReference type="InterPro" id="IPR050725">
    <property type="entry name" value="CysQ/Inositol_MonoPase"/>
</dbReference>
<comment type="cofactor">
    <cofactor evidence="9 10">
        <name>Mg(2+)</name>
        <dbReference type="ChEBI" id="CHEBI:18420"/>
    </cofactor>
</comment>
<protein>
    <recommendedName>
        <fullName evidence="9">3'(2'),5'-bisphosphate nucleotidase CysQ</fullName>
        <ecNumber evidence="9">3.1.3.7</ecNumber>
    </recommendedName>
    <alternativeName>
        <fullName evidence="9">3'(2'),5-bisphosphonucleoside 3'(2')-phosphohydrolase</fullName>
    </alternativeName>
    <alternativeName>
        <fullName evidence="9">3'-phosphoadenosine 5'-phosphate phosphatase</fullName>
        <shortName evidence="9">PAP phosphatase</shortName>
    </alternativeName>
</protein>
<comment type="similarity">
    <text evidence="2 9">Belongs to the inositol monophosphatase superfamily. CysQ family.</text>
</comment>
<dbReference type="InterPro" id="IPR020583">
    <property type="entry name" value="Inositol_monoP_metal-BS"/>
</dbReference>
<evidence type="ECO:0000256" key="9">
    <source>
        <dbReference type="HAMAP-Rule" id="MF_02095"/>
    </source>
</evidence>
<organism evidence="11 12">
    <name type="scientific">Thioalkalivibrio versutus</name>
    <dbReference type="NCBI Taxonomy" id="106634"/>
    <lineage>
        <taxon>Bacteria</taxon>
        <taxon>Pseudomonadati</taxon>
        <taxon>Pseudomonadota</taxon>
        <taxon>Gammaproteobacteria</taxon>
        <taxon>Chromatiales</taxon>
        <taxon>Ectothiorhodospiraceae</taxon>
        <taxon>Thioalkalivibrio</taxon>
    </lineage>
</organism>
<evidence type="ECO:0000256" key="8">
    <source>
        <dbReference type="ARBA" id="ARBA00023136"/>
    </source>
</evidence>
<dbReference type="PATRIC" id="fig|106634.4.peg.174"/>
<evidence type="ECO:0000313" key="11">
    <source>
        <dbReference type="EMBL" id="AKJ94002.1"/>
    </source>
</evidence>
<dbReference type="OrthoDB" id="9785695at2"/>
<dbReference type="GO" id="GO:0005886">
    <property type="term" value="C:plasma membrane"/>
    <property type="evidence" value="ECO:0007669"/>
    <property type="project" value="UniProtKB-SubCell"/>
</dbReference>
<dbReference type="PANTHER" id="PTHR43028">
    <property type="entry name" value="3'(2'),5'-BISPHOSPHATE NUCLEOTIDASE 1"/>
    <property type="match status" value="1"/>
</dbReference>
<dbReference type="GO" id="GO:0008441">
    <property type="term" value="F:3'(2'),5'-bisphosphate nucleotidase activity"/>
    <property type="evidence" value="ECO:0007669"/>
    <property type="project" value="UniProtKB-UniRule"/>
</dbReference>
<evidence type="ECO:0000313" key="12">
    <source>
        <dbReference type="Proteomes" id="UP000064201"/>
    </source>
</evidence>
<accession>A0A0G3G392</accession>
<dbReference type="PANTHER" id="PTHR43028:SF5">
    <property type="entry name" value="3'(2'),5'-BISPHOSPHATE NUCLEOTIDASE 1"/>
    <property type="match status" value="1"/>
</dbReference>
<dbReference type="PROSITE" id="PS00629">
    <property type="entry name" value="IMP_1"/>
    <property type="match status" value="1"/>
</dbReference>
<feature type="binding site" evidence="10">
    <location>
        <position position="97"/>
    </location>
    <ligand>
        <name>Mg(2+)</name>
        <dbReference type="ChEBI" id="CHEBI:18420"/>
        <label>1</label>
        <note>catalytic</note>
    </ligand>
</feature>
<dbReference type="AlphaFoldDB" id="A0A0G3G392"/>
<evidence type="ECO:0000256" key="10">
    <source>
        <dbReference type="PIRSR" id="PIRSR600760-2"/>
    </source>
</evidence>
<feature type="binding site" evidence="9">
    <location>
        <begin position="96"/>
        <end position="99"/>
    </location>
    <ligand>
        <name>substrate</name>
    </ligand>
</feature>
<dbReference type="NCBIfam" id="TIGR01331">
    <property type="entry name" value="bisphos_cysQ"/>
    <property type="match status" value="1"/>
</dbReference>
<dbReference type="PROSITE" id="PS00630">
    <property type="entry name" value="IMP_2"/>
    <property type="match status" value="1"/>
</dbReference>
<proteinExistence type="inferred from homology"/>
<keyword evidence="3 9" id="KW-1003">Cell membrane</keyword>
<dbReference type="GO" id="GO:0000287">
    <property type="term" value="F:magnesium ion binding"/>
    <property type="evidence" value="ECO:0007669"/>
    <property type="project" value="UniProtKB-UniRule"/>
</dbReference>
<evidence type="ECO:0000256" key="1">
    <source>
        <dbReference type="ARBA" id="ARBA00001625"/>
    </source>
</evidence>
<keyword evidence="12" id="KW-1185">Reference proteome</keyword>
<keyword evidence="4 9" id="KW-0997">Cell inner membrane</keyword>
<feature type="binding site" evidence="9">
    <location>
        <position position="222"/>
    </location>
    <ligand>
        <name>substrate</name>
    </ligand>
</feature>